<evidence type="ECO:0000313" key="11">
    <source>
        <dbReference type="Proteomes" id="UP000576260"/>
    </source>
</evidence>
<dbReference type="PANTHER" id="PTHR43721:SF22">
    <property type="entry name" value="ELONGATION FACTOR TU, MITOCHONDRIAL"/>
    <property type="match status" value="1"/>
</dbReference>
<dbReference type="InterPro" id="IPR048931">
    <property type="entry name" value="WHD_2nd_SelB_bact"/>
</dbReference>
<evidence type="ECO:0000256" key="6">
    <source>
        <dbReference type="ARBA" id="ARBA00023134"/>
    </source>
</evidence>
<proteinExistence type="predicted"/>
<dbReference type="Pfam" id="PF09107">
    <property type="entry name" value="WHD_3rd_SelB"/>
    <property type="match status" value="1"/>
</dbReference>
<dbReference type="CDD" id="cd03696">
    <property type="entry name" value="SelB_II"/>
    <property type="match status" value="1"/>
</dbReference>
<dbReference type="Pfam" id="PF21214">
    <property type="entry name" value="WHD_2nd_SelB_bact"/>
    <property type="match status" value="1"/>
</dbReference>
<dbReference type="GO" id="GO:0003924">
    <property type="term" value="F:GTPase activity"/>
    <property type="evidence" value="ECO:0007669"/>
    <property type="project" value="InterPro"/>
</dbReference>
<dbReference type="SUPFAM" id="SSF46785">
    <property type="entry name" value="Winged helix' DNA-binding domain"/>
    <property type="match status" value="2"/>
</dbReference>
<evidence type="ECO:0000313" key="10">
    <source>
        <dbReference type="EMBL" id="QNS15582.1"/>
    </source>
</evidence>
<dbReference type="GO" id="GO:0005829">
    <property type="term" value="C:cytosol"/>
    <property type="evidence" value="ECO:0007669"/>
    <property type="project" value="TreeGrafter"/>
</dbReference>
<evidence type="ECO:0000256" key="8">
    <source>
        <dbReference type="ARBA" id="ARBA00031615"/>
    </source>
</evidence>
<dbReference type="Pfam" id="PF25461">
    <property type="entry name" value="Beta-barrel_SelB"/>
    <property type="match status" value="1"/>
</dbReference>
<evidence type="ECO:0000256" key="2">
    <source>
        <dbReference type="ARBA" id="ARBA00015953"/>
    </source>
</evidence>
<dbReference type="CDD" id="cd04171">
    <property type="entry name" value="SelB"/>
    <property type="match status" value="1"/>
</dbReference>
<evidence type="ECO:0000256" key="5">
    <source>
        <dbReference type="ARBA" id="ARBA00022917"/>
    </source>
</evidence>
<evidence type="ECO:0000259" key="9">
    <source>
        <dbReference type="PROSITE" id="PS51722"/>
    </source>
</evidence>
<name>A0A7H1C3M7_9PAST</name>
<dbReference type="GO" id="GO:0005525">
    <property type="term" value="F:GTP binding"/>
    <property type="evidence" value="ECO:0007669"/>
    <property type="project" value="UniProtKB-KW"/>
</dbReference>
<protein>
    <recommendedName>
        <fullName evidence="2">Selenocysteine-specific elongation factor</fullName>
    </recommendedName>
    <alternativeName>
        <fullName evidence="8">SelB translation factor</fullName>
    </alternativeName>
</protein>
<evidence type="ECO:0000256" key="7">
    <source>
        <dbReference type="ARBA" id="ARBA00025526"/>
    </source>
</evidence>
<dbReference type="InterPro" id="IPR004535">
    <property type="entry name" value="Transl_elong_SelB"/>
</dbReference>
<dbReference type="InterPro" id="IPR036390">
    <property type="entry name" value="WH_DNA-bd_sf"/>
</dbReference>
<evidence type="ECO:0000256" key="3">
    <source>
        <dbReference type="ARBA" id="ARBA00022490"/>
    </source>
</evidence>
<dbReference type="Pfam" id="PF09106">
    <property type="entry name" value="WHD_2nd_SelB"/>
    <property type="match status" value="1"/>
</dbReference>
<dbReference type="InterPro" id="IPR027417">
    <property type="entry name" value="P-loop_NTPase"/>
</dbReference>
<keyword evidence="4" id="KW-0547">Nucleotide-binding</keyword>
<dbReference type="GO" id="GO:0003723">
    <property type="term" value="F:RNA binding"/>
    <property type="evidence" value="ECO:0007669"/>
    <property type="project" value="InterPro"/>
</dbReference>
<dbReference type="NCBIfam" id="TIGR00231">
    <property type="entry name" value="small_GTP"/>
    <property type="match status" value="1"/>
</dbReference>
<dbReference type="PANTHER" id="PTHR43721">
    <property type="entry name" value="ELONGATION FACTOR TU-RELATED"/>
    <property type="match status" value="1"/>
</dbReference>
<dbReference type="Gene3D" id="2.40.30.10">
    <property type="entry name" value="Translation factors"/>
    <property type="match status" value="1"/>
</dbReference>
<accession>A0A7H1C3M7</accession>
<dbReference type="InterPro" id="IPR050055">
    <property type="entry name" value="EF-Tu_GTPase"/>
</dbReference>
<reference evidence="10 11" key="1">
    <citation type="submission" date="2020-09" db="EMBL/GenBank/DDBJ databases">
        <title>Mannheimia bovis sp.nov., isolated from a cow.</title>
        <authorList>
            <person name="Li F."/>
        </authorList>
    </citation>
    <scope>NUCLEOTIDE SEQUENCE [LARGE SCALE GENOMIC DNA]</scope>
    <source>
        <strain evidence="10 11">ZY190616</strain>
    </source>
</reference>
<gene>
    <name evidence="10" type="primary">selB</name>
    <name evidence="10" type="ORF">ICJ55_02160</name>
</gene>
<dbReference type="AlphaFoldDB" id="A0A7H1C3M7"/>
<organism evidence="10 11">
    <name type="scientific">Mannheimia bovis</name>
    <dbReference type="NCBI Taxonomy" id="2770636"/>
    <lineage>
        <taxon>Bacteria</taxon>
        <taxon>Pseudomonadati</taxon>
        <taxon>Pseudomonadota</taxon>
        <taxon>Gammaproteobacteria</taxon>
        <taxon>Pasteurellales</taxon>
        <taxon>Pasteurellaceae</taxon>
        <taxon>Mannheimia</taxon>
    </lineage>
</organism>
<dbReference type="RefSeq" id="WP_188157143.1">
    <property type="nucleotide sequence ID" value="NZ_CP061280.1"/>
</dbReference>
<dbReference type="SUPFAM" id="SSF50447">
    <property type="entry name" value="Translation proteins"/>
    <property type="match status" value="1"/>
</dbReference>
<dbReference type="Proteomes" id="UP000576260">
    <property type="component" value="Chromosome"/>
</dbReference>
<dbReference type="InterPro" id="IPR057335">
    <property type="entry name" value="Beta-barrel_SelB"/>
</dbReference>
<dbReference type="KEGG" id="mbos:ICJ55_02160"/>
<dbReference type="InterPro" id="IPR000795">
    <property type="entry name" value="T_Tr_GTP-bd_dom"/>
</dbReference>
<dbReference type="Gene3D" id="3.40.50.300">
    <property type="entry name" value="P-loop containing nucleotide triphosphate hydrolases"/>
    <property type="match status" value="1"/>
</dbReference>
<dbReference type="InterPro" id="IPR015191">
    <property type="entry name" value="SelB_WHD4"/>
</dbReference>
<dbReference type="InterPro" id="IPR009001">
    <property type="entry name" value="Transl_elong_EF1A/Init_IF2_C"/>
</dbReference>
<keyword evidence="5" id="KW-0648">Protein biosynthesis</keyword>
<keyword evidence="6" id="KW-0342">GTP-binding</keyword>
<dbReference type="GO" id="GO:0003746">
    <property type="term" value="F:translation elongation factor activity"/>
    <property type="evidence" value="ECO:0007669"/>
    <property type="project" value="UniProtKB-KW"/>
</dbReference>
<dbReference type="SUPFAM" id="SSF50465">
    <property type="entry name" value="EF-Tu/eEF-1alpha/eIF2-gamma C-terminal domain"/>
    <property type="match status" value="1"/>
</dbReference>
<keyword evidence="10" id="KW-0251">Elongation factor</keyword>
<dbReference type="Pfam" id="PF00009">
    <property type="entry name" value="GTP_EFTU"/>
    <property type="match status" value="1"/>
</dbReference>
<dbReference type="InterPro" id="IPR004161">
    <property type="entry name" value="EFTu-like_2"/>
</dbReference>
<dbReference type="NCBIfam" id="TIGR00475">
    <property type="entry name" value="selB"/>
    <property type="match status" value="1"/>
</dbReference>
<comment type="function">
    <text evidence="7">Translation factor necessary for the incorporation of selenocysteine into proteins. It probably replaces EF-Tu for the insertion of selenocysteine directed by the UGA codon. SelB binds GTP and GDP.</text>
</comment>
<keyword evidence="3" id="KW-0963">Cytoplasm</keyword>
<dbReference type="InterPro" id="IPR015190">
    <property type="entry name" value="Elong_fac_SelB-wing-hlx_typ-2"/>
</dbReference>
<dbReference type="SUPFAM" id="SSF52540">
    <property type="entry name" value="P-loop containing nucleoside triphosphate hydrolases"/>
    <property type="match status" value="1"/>
</dbReference>
<dbReference type="InterPro" id="IPR036388">
    <property type="entry name" value="WH-like_DNA-bd_sf"/>
</dbReference>
<comment type="subcellular location">
    <subcellularLocation>
        <location evidence="1">Cytoplasm</location>
    </subcellularLocation>
</comment>
<dbReference type="GO" id="GO:0001514">
    <property type="term" value="P:selenocysteine incorporation"/>
    <property type="evidence" value="ECO:0007669"/>
    <property type="project" value="InterPro"/>
</dbReference>
<dbReference type="Gene3D" id="1.10.10.10">
    <property type="entry name" value="Winged helix-like DNA-binding domain superfamily/Winged helix DNA-binding domain"/>
    <property type="match status" value="2"/>
</dbReference>
<dbReference type="InterPro" id="IPR009000">
    <property type="entry name" value="Transl_B-barrel_sf"/>
</dbReference>
<sequence length="618" mass="69456">MIFVTAGHIDHGKTALLEALTGKNTAHLPEEQKRGLTIDLGYAYLPVENDILGFIDVPGHQRFLSNMLAGLGGINHALLVISAEEGIKPQTEEHLDILRLLNFQHIMVVITKADRADAEQISQLIEKVKTTYPFLAEAKTFVTSAKTSQGIEELKAYLIQLNQQNNQINKPFRYAIDRVFNVKGAGLVVTGTTVAGNVSVGSELFLSNGKKVRVKAIHAQNTPSETGSAGQRLALNIANVEKEDIKRGDWITELEPKFATDRITVSFTANQSFKENTVVHLYHFASHITGKLNLLEGKQAVKNQQFFAEVILDEPLHIAVNDKLIIRSGDDSQTLAGAEVLEIHSPKRHKRTDERLALVKNVAKTTACNDFAARIELYLQNRAMDLALLLWAEQCFAGDVAKLGFDVSSKWLFNADFKAQSQQRVLEKMAEYHQQHQDQVGVTKARLYRIALLDLPENLANQFVDDLVEQKALANSRGWLHLPEHRIEFNASELQIWQQIRPLFEATNQALWVRDIASSLSIDETQMRNLLYKAGKLGYLIPIVKDRFLLSEQISEFAALIKKFIAENGSISVNQLRDELSYGRKLTVQLIEYFDRSGFLRRKGDVHLLRDCETFASN</sequence>
<feature type="domain" description="Tr-type G" evidence="9">
    <location>
        <begin position="1"/>
        <end position="167"/>
    </location>
</feature>
<dbReference type="InterPro" id="IPR005225">
    <property type="entry name" value="Small_GTP-bd"/>
</dbReference>
<dbReference type="Pfam" id="PF03144">
    <property type="entry name" value="GTP_EFTU_D2"/>
    <property type="match status" value="1"/>
</dbReference>
<evidence type="ECO:0000256" key="4">
    <source>
        <dbReference type="ARBA" id="ARBA00022741"/>
    </source>
</evidence>
<keyword evidence="11" id="KW-1185">Reference proteome</keyword>
<evidence type="ECO:0000256" key="1">
    <source>
        <dbReference type="ARBA" id="ARBA00004496"/>
    </source>
</evidence>
<dbReference type="EMBL" id="CP061280">
    <property type="protein sequence ID" value="QNS15582.1"/>
    <property type="molecule type" value="Genomic_DNA"/>
</dbReference>
<dbReference type="PROSITE" id="PS51722">
    <property type="entry name" value="G_TR_2"/>
    <property type="match status" value="1"/>
</dbReference>